<keyword evidence="4 5" id="KW-0720">Serine protease</keyword>
<sequence>MSKIRHQSKYIGLFVAILLTGGLLFSFTGKNDKLFAIAKNLDIFATLIRELDTYYVDEIDPDHLVTVGINAMLDELDPYTDYIPEEESDDFRTMTTGEYAGIGALIGNRVGKNMILMPYKDFPAQKSGLRIGDELLLVDSVLVVEKTTPEISKMLKGPANTGVNVTVKRGPDTLSYNITRKKIVINNVPYYGMVNEDIGYIKLTDFTTNAGDDVRKALVELKSKGAEKLILDVRDNPGGILKEAVDIVSLFVPRGREVVSTKGKMESVNSYYKTSRSPVDKRMPLAVLVNERSASASEIVAGALQDYDRAVLVGRKTYGKGLVQSTIPLSYNTQVKVTTAKYYIPSGRCIQEIDYSHKDINGNGISVADSLRKPFKTKSGRTVWDGAGIEPDIEVEGKSYAPITYSLVARSLVFEFVNEYFIENDSISAPREFEVTEELYNEFVTWLVDKEYDYTTRVEKTIEDLEKFAKEEKYFGEIKAEIDSLKKSVHHNKEQDLVTFKDEIKEALEDEIISRYYYEGGVVEASLDKDEEIARALAVLEQENKYTALLEPKGEK</sequence>
<gene>
    <name evidence="8" type="ORF">ACFFUR_08945</name>
</gene>
<dbReference type="Gene3D" id="2.30.42.10">
    <property type="match status" value="1"/>
</dbReference>
<keyword evidence="9" id="KW-1185">Reference proteome</keyword>
<dbReference type="InterPro" id="IPR004447">
    <property type="entry name" value="Peptidase_S41A"/>
</dbReference>
<dbReference type="RefSeq" id="WP_290247998.1">
    <property type="nucleotide sequence ID" value="NZ_JAUFQT010000001.1"/>
</dbReference>
<evidence type="ECO:0000256" key="3">
    <source>
        <dbReference type="ARBA" id="ARBA00022801"/>
    </source>
</evidence>
<accession>A0ABV5J544</accession>
<evidence type="ECO:0000256" key="2">
    <source>
        <dbReference type="ARBA" id="ARBA00022670"/>
    </source>
</evidence>
<dbReference type="PANTHER" id="PTHR32060">
    <property type="entry name" value="TAIL-SPECIFIC PROTEASE"/>
    <property type="match status" value="1"/>
</dbReference>
<dbReference type="PANTHER" id="PTHR32060:SF30">
    <property type="entry name" value="CARBOXY-TERMINAL PROCESSING PROTEASE CTPA"/>
    <property type="match status" value="1"/>
</dbReference>
<evidence type="ECO:0000313" key="9">
    <source>
        <dbReference type="Proteomes" id="UP001589654"/>
    </source>
</evidence>
<feature type="domain" description="Tail specific protease" evidence="7">
    <location>
        <begin position="171"/>
        <end position="358"/>
    </location>
</feature>
<dbReference type="SUPFAM" id="SSF50156">
    <property type="entry name" value="PDZ domain-like"/>
    <property type="match status" value="1"/>
</dbReference>
<dbReference type="Gene3D" id="3.90.226.10">
    <property type="entry name" value="2-enoyl-CoA Hydratase, Chain A, domain 1"/>
    <property type="match status" value="1"/>
</dbReference>
<dbReference type="CDD" id="cd07560">
    <property type="entry name" value="Peptidase_S41_CPP"/>
    <property type="match status" value="1"/>
</dbReference>
<dbReference type="SMART" id="SM00245">
    <property type="entry name" value="TSPc"/>
    <property type="match status" value="1"/>
</dbReference>
<evidence type="ECO:0000256" key="5">
    <source>
        <dbReference type="RuleBase" id="RU004404"/>
    </source>
</evidence>
<comment type="caution">
    <text evidence="8">The sequence shown here is derived from an EMBL/GenBank/DDBJ whole genome shotgun (WGS) entry which is preliminary data.</text>
</comment>
<dbReference type="InterPro" id="IPR005151">
    <property type="entry name" value="Tail-specific_protease"/>
</dbReference>
<name>A0ABV5J544_9BACT</name>
<evidence type="ECO:0000256" key="4">
    <source>
        <dbReference type="ARBA" id="ARBA00022825"/>
    </source>
</evidence>
<dbReference type="InterPro" id="IPR001478">
    <property type="entry name" value="PDZ"/>
</dbReference>
<evidence type="ECO:0000259" key="6">
    <source>
        <dbReference type="SMART" id="SM00228"/>
    </source>
</evidence>
<evidence type="ECO:0000256" key="1">
    <source>
        <dbReference type="ARBA" id="ARBA00009179"/>
    </source>
</evidence>
<protein>
    <submittedName>
        <fullName evidence="8">S41 family peptidase</fullName>
    </submittedName>
</protein>
<dbReference type="InterPro" id="IPR036034">
    <property type="entry name" value="PDZ_sf"/>
</dbReference>
<dbReference type="Proteomes" id="UP001589654">
    <property type="component" value="Unassembled WGS sequence"/>
</dbReference>
<reference evidence="8 9" key="1">
    <citation type="submission" date="2024-09" db="EMBL/GenBank/DDBJ databases">
        <authorList>
            <person name="Sun Q."/>
            <person name="Mori K."/>
        </authorList>
    </citation>
    <scope>NUCLEOTIDE SEQUENCE [LARGE SCALE GENOMIC DNA]</scope>
    <source>
        <strain evidence="8 9">CECT 7682</strain>
    </source>
</reference>
<proteinExistence type="inferred from homology"/>
<dbReference type="SMART" id="SM00228">
    <property type="entry name" value="PDZ"/>
    <property type="match status" value="1"/>
</dbReference>
<feature type="domain" description="PDZ" evidence="6">
    <location>
        <begin position="100"/>
        <end position="171"/>
    </location>
</feature>
<evidence type="ECO:0000259" key="7">
    <source>
        <dbReference type="SMART" id="SM00245"/>
    </source>
</evidence>
<dbReference type="InterPro" id="IPR029045">
    <property type="entry name" value="ClpP/crotonase-like_dom_sf"/>
</dbReference>
<dbReference type="Gene3D" id="3.30.750.44">
    <property type="match status" value="1"/>
</dbReference>
<dbReference type="EMBL" id="JBHMEW010000055">
    <property type="protein sequence ID" value="MFB9211932.1"/>
    <property type="molecule type" value="Genomic_DNA"/>
</dbReference>
<dbReference type="SUPFAM" id="SSF52096">
    <property type="entry name" value="ClpP/crotonase"/>
    <property type="match status" value="1"/>
</dbReference>
<comment type="similarity">
    <text evidence="1 5">Belongs to the peptidase S41A family.</text>
</comment>
<dbReference type="Pfam" id="PF17820">
    <property type="entry name" value="PDZ_6"/>
    <property type="match status" value="1"/>
</dbReference>
<keyword evidence="3 5" id="KW-0378">Hydrolase</keyword>
<dbReference type="Pfam" id="PF03572">
    <property type="entry name" value="Peptidase_S41"/>
    <property type="match status" value="1"/>
</dbReference>
<organism evidence="8 9">
    <name type="scientific">Echinicola jeungdonensis</name>
    <dbReference type="NCBI Taxonomy" id="709343"/>
    <lineage>
        <taxon>Bacteria</taxon>
        <taxon>Pseudomonadati</taxon>
        <taxon>Bacteroidota</taxon>
        <taxon>Cytophagia</taxon>
        <taxon>Cytophagales</taxon>
        <taxon>Cyclobacteriaceae</taxon>
        <taxon>Echinicola</taxon>
    </lineage>
</organism>
<evidence type="ECO:0000313" key="8">
    <source>
        <dbReference type="EMBL" id="MFB9211932.1"/>
    </source>
</evidence>
<dbReference type="NCBIfam" id="TIGR00225">
    <property type="entry name" value="prc"/>
    <property type="match status" value="1"/>
</dbReference>
<dbReference type="InterPro" id="IPR041489">
    <property type="entry name" value="PDZ_6"/>
</dbReference>
<keyword evidence="2 5" id="KW-0645">Protease</keyword>